<name>A0A1M6DM72_9BACT</name>
<evidence type="ECO:0000256" key="1">
    <source>
        <dbReference type="ARBA" id="ARBA00010797"/>
    </source>
</evidence>
<dbReference type="Gene3D" id="1.10.150.20">
    <property type="entry name" value="5' to 3' exonuclease, C-terminal subdomain"/>
    <property type="match status" value="1"/>
</dbReference>
<accession>A0A1M6DM72</accession>
<dbReference type="PROSITE" id="PS00831">
    <property type="entry name" value="RIBOSOMAL_L27"/>
    <property type="match status" value="1"/>
</dbReference>
<dbReference type="NCBIfam" id="TIGR00062">
    <property type="entry name" value="L27"/>
    <property type="match status" value="1"/>
</dbReference>
<dbReference type="InterPro" id="IPR018261">
    <property type="entry name" value="Ribosomal_bL27_CS"/>
</dbReference>
<organism evidence="7 8">
    <name type="scientific">Tangfeifania diversioriginum</name>
    <dbReference type="NCBI Taxonomy" id="1168035"/>
    <lineage>
        <taxon>Bacteria</taxon>
        <taxon>Pseudomonadati</taxon>
        <taxon>Bacteroidota</taxon>
        <taxon>Bacteroidia</taxon>
        <taxon>Marinilabiliales</taxon>
        <taxon>Prolixibacteraceae</taxon>
        <taxon>Tangfeifania</taxon>
    </lineage>
</organism>
<proteinExistence type="inferred from homology"/>
<feature type="compositionally biased region" description="Basic and acidic residues" evidence="6">
    <location>
        <begin position="100"/>
        <end position="124"/>
    </location>
</feature>
<dbReference type="PANTHER" id="PTHR15893:SF0">
    <property type="entry name" value="LARGE RIBOSOMAL SUBUNIT PROTEIN BL27M"/>
    <property type="match status" value="1"/>
</dbReference>
<dbReference type="GO" id="GO:0022625">
    <property type="term" value="C:cytosolic large ribosomal subunit"/>
    <property type="evidence" value="ECO:0007669"/>
    <property type="project" value="TreeGrafter"/>
</dbReference>
<keyword evidence="3 5" id="KW-0687">Ribonucleoprotein</keyword>
<keyword evidence="8" id="KW-1185">Reference proteome</keyword>
<evidence type="ECO:0000313" key="8">
    <source>
        <dbReference type="Proteomes" id="UP000184050"/>
    </source>
</evidence>
<evidence type="ECO:0000256" key="3">
    <source>
        <dbReference type="ARBA" id="ARBA00023274"/>
    </source>
</evidence>
<comment type="similarity">
    <text evidence="1 5">Belongs to the bacterial ribosomal protein bL27 family.</text>
</comment>
<feature type="region of interest" description="Disordered" evidence="6">
    <location>
        <begin position="1"/>
        <end position="20"/>
    </location>
</feature>
<dbReference type="FunFam" id="2.40.50.100:FF:000004">
    <property type="entry name" value="50S ribosomal protein L27"/>
    <property type="match status" value="1"/>
</dbReference>
<dbReference type="Gene3D" id="2.40.50.100">
    <property type="match status" value="1"/>
</dbReference>
<dbReference type="AlphaFoldDB" id="A0A1M6DM72"/>
<dbReference type="STRING" id="1168035.SAMN05444280_105113"/>
<dbReference type="PRINTS" id="PR00063">
    <property type="entry name" value="RIBOSOMALL27"/>
</dbReference>
<evidence type="ECO:0000256" key="6">
    <source>
        <dbReference type="SAM" id="MobiDB-lite"/>
    </source>
</evidence>
<dbReference type="Pfam" id="PF01016">
    <property type="entry name" value="Ribosomal_L27"/>
    <property type="match status" value="1"/>
</dbReference>
<dbReference type="HAMAP" id="MF_00539">
    <property type="entry name" value="Ribosomal_bL27"/>
    <property type="match status" value="1"/>
</dbReference>
<dbReference type="EMBL" id="FQZE01000005">
    <property type="protein sequence ID" value="SHI74414.1"/>
    <property type="molecule type" value="Genomic_DNA"/>
</dbReference>
<evidence type="ECO:0000313" key="7">
    <source>
        <dbReference type="EMBL" id="SHI74414.1"/>
    </source>
</evidence>
<dbReference type="PANTHER" id="PTHR15893">
    <property type="entry name" value="RIBOSOMAL PROTEIN L27"/>
    <property type="match status" value="1"/>
</dbReference>
<dbReference type="InterPro" id="IPR001684">
    <property type="entry name" value="Ribosomal_bL27"/>
</dbReference>
<evidence type="ECO:0000256" key="4">
    <source>
        <dbReference type="ARBA" id="ARBA00035175"/>
    </source>
</evidence>
<gene>
    <name evidence="5" type="primary">rpmA</name>
    <name evidence="7" type="ORF">SAMN05444280_105113</name>
</gene>
<feature type="region of interest" description="Disordered" evidence="6">
    <location>
        <begin position="91"/>
        <end position="135"/>
    </location>
</feature>
<dbReference type="Proteomes" id="UP000184050">
    <property type="component" value="Unassembled WGS sequence"/>
</dbReference>
<dbReference type="SUPFAM" id="SSF110324">
    <property type="entry name" value="Ribosomal L27 protein-like"/>
    <property type="match status" value="1"/>
</dbReference>
<reference evidence="7 8" key="1">
    <citation type="submission" date="2016-11" db="EMBL/GenBank/DDBJ databases">
        <authorList>
            <person name="Jaros S."/>
            <person name="Januszkiewicz K."/>
            <person name="Wedrychowicz H."/>
        </authorList>
    </citation>
    <scope>NUCLEOTIDE SEQUENCE [LARGE SCALE GENOMIC DNA]</scope>
    <source>
        <strain evidence="7 8">DSM 27063</strain>
    </source>
</reference>
<dbReference type="GO" id="GO:0006412">
    <property type="term" value="P:translation"/>
    <property type="evidence" value="ECO:0007669"/>
    <property type="project" value="UniProtKB-UniRule"/>
</dbReference>
<evidence type="ECO:0000256" key="5">
    <source>
        <dbReference type="HAMAP-Rule" id="MF_00539"/>
    </source>
</evidence>
<evidence type="ECO:0000256" key="2">
    <source>
        <dbReference type="ARBA" id="ARBA00022980"/>
    </source>
</evidence>
<protein>
    <recommendedName>
        <fullName evidence="4 5">Large ribosomal subunit protein bL27</fullName>
    </recommendedName>
</protein>
<keyword evidence="2 5" id="KW-0689">Ribosomal protein</keyword>
<sequence length="201" mass="21780">MAHKKGVGSSKNGRESESKRLGVKIYGGQFAKAGNILVRQRGTQHYPGENVGMGKDHTLFSLIDGTVVFKRKRKDRSFVSVEPLAEVETAVAEAPAPKAPKAEKPKTEAKPATETKDEAPKAEAPKAQAKNAVEKDDLKKLDGVGPKLEEVFNTAGIATFENFAATSVEKLHEILEEAGSRYASKDPAPWIEQAKELAKEK</sequence>
<dbReference type="GO" id="GO:0003735">
    <property type="term" value="F:structural constituent of ribosome"/>
    <property type="evidence" value="ECO:0007669"/>
    <property type="project" value="InterPro"/>
</dbReference>